<dbReference type="SUPFAM" id="SSF46955">
    <property type="entry name" value="Putative DNA-binding domain"/>
    <property type="match status" value="1"/>
</dbReference>
<comment type="caution">
    <text evidence="2">The sequence shown here is derived from an EMBL/GenBank/DDBJ whole genome shotgun (WGS) entry which is preliminary data.</text>
</comment>
<proteinExistence type="predicted"/>
<gene>
    <name evidence="2" type="ORF">ABCQ75_10730</name>
</gene>
<keyword evidence="3" id="KW-1185">Reference proteome</keyword>
<protein>
    <submittedName>
        <fullName evidence="2">Helix-turn-helix domain-containing protein</fullName>
    </submittedName>
</protein>
<evidence type="ECO:0000313" key="3">
    <source>
        <dbReference type="Proteomes" id="UP001422074"/>
    </source>
</evidence>
<evidence type="ECO:0000313" key="2">
    <source>
        <dbReference type="EMBL" id="MEN2745009.1"/>
    </source>
</evidence>
<accession>A0ABU9X2F9</accession>
<dbReference type="InterPro" id="IPR010093">
    <property type="entry name" value="SinI_DNA-bd"/>
</dbReference>
<dbReference type="InterPro" id="IPR009061">
    <property type="entry name" value="DNA-bd_dom_put_sf"/>
</dbReference>
<dbReference type="EMBL" id="JBDFRB010000008">
    <property type="protein sequence ID" value="MEN2745009.1"/>
    <property type="molecule type" value="Genomic_DNA"/>
</dbReference>
<reference evidence="2 3" key="1">
    <citation type="submission" date="2024-05" db="EMBL/GenBank/DDBJ databases">
        <title>Sinomonas sp. nov., isolated from a waste landfill.</title>
        <authorList>
            <person name="Zhao Y."/>
        </authorList>
    </citation>
    <scope>NUCLEOTIDE SEQUENCE [LARGE SCALE GENOMIC DNA]</scope>
    <source>
        <strain evidence="2 3">CCTCC AB2014300</strain>
    </source>
</reference>
<dbReference type="RefSeq" id="WP_345885364.1">
    <property type="nucleotide sequence ID" value="NZ_JBDFRB010000008.1"/>
</dbReference>
<dbReference type="Proteomes" id="UP001422074">
    <property type="component" value="Unassembled WGS sequence"/>
</dbReference>
<dbReference type="Pfam" id="PF12728">
    <property type="entry name" value="HTH_17"/>
    <property type="match status" value="1"/>
</dbReference>
<name>A0ABU9X2F9_9MICC</name>
<sequence length="177" mass="19366">MTASTLTRETFVPTVADAGTARMILASVRSHEHDAPAAAAETGYSLSGPGPDDIIPLTPEIFAVLKKVAEAMDDGLAVTVTPETTTLTTQQAADLLGVSRPTLIRLLAGGALPYERVGSHRRLQLRDLLDYREKRRQEQYDALAATSVELEEEEGLEAMLERLREARRAVGRRYGHR</sequence>
<organism evidence="2 3">
    <name type="scientific">Sinomonas halotolerans</name>
    <dbReference type="NCBI Taxonomy" id="1644133"/>
    <lineage>
        <taxon>Bacteria</taxon>
        <taxon>Bacillati</taxon>
        <taxon>Actinomycetota</taxon>
        <taxon>Actinomycetes</taxon>
        <taxon>Micrococcales</taxon>
        <taxon>Micrococcaceae</taxon>
        <taxon>Sinomonas</taxon>
    </lineage>
</organism>
<feature type="domain" description="Helix-turn-helix" evidence="1">
    <location>
        <begin position="87"/>
        <end position="136"/>
    </location>
</feature>
<evidence type="ECO:0000259" key="1">
    <source>
        <dbReference type="Pfam" id="PF12728"/>
    </source>
</evidence>
<dbReference type="InterPro" id="IPR041657">
    <property type="entry name" value="HTH_17"/>
</dbReference>
<dbReference type="NCBIfam" id="TIGR01764">
    <property type="entry name" value="excise"/>
    <property type="match status" value="1"/>
</dbReference>